<feature type="transmembrane region" description="Helical" evidence="1">
    <location>
        <begin position="21"/>
        <end position="40"/>
    </location>
</feature>
<accession>A0A2R8CMG3</accession>
<keyword evidence="1" id="KW-1133">Transmembrane helix</keyword>
<organism evidence="2 3">
    <name type="scientific">Kushneria phyllosphaerae</name>
    <dbReference type="NCBI Taxonomy" id="2100822"/>
    <lineage>
        <taxon>Bacteria</taxon>
        <taxon>Pseudomonadati</taxon>
        <taxon>Pseudomonadota</taxon>
        <taxon>Gammaproteobacteria</taxon>
        <taxon>Oceanospirillales</taxon>
        <taxon>Halomonadaceae</taxon>
        <taxon>Kushneria</taxon>
    </lineage>
</organism>
<gene>
    <name evidence="2" type="ORF">KSP9073_02071</name>
</gene>
<proteinExistence type="predicted"/>
<reference evidence="3" key="1">
    <citation type="submission" date="2018-03" db="EMBL/GenBank/DDBJ databases">
        <authorList>
            <person name="Navarro De La Torre S."/>
        </authorList>
    </citation>
    <scope>NUCLEOTIDE SEQUENCE [LARGE SCALE GENOMIC DNA]</scope>
    <source>
        <strain evidence="3">EAod3</strain>
    </source>
</reference>
<keyword evidence="1" id="KW-0812">Transmembrane</keyword>
<sequence length="90" mass="10496">MLLPVIFMPDSRARRARRRDTPRIVAISAQAIGFILIVLFETLLPEHLKRPSQGLVLVAMLVAALYAALLRRYYRNRSLKRRDHESFHDQ</sequence>
<dbReference type="EMBL" id="ONZI01000003">
    <property type="protein sequence ID" value="SPJ34039.1"/>
    <property type="molecule type" value="Genomic_DNA"/>
</dbReference>
<protein>
    <submittedName>
        <fullName evidence="2">Uncharacterized protein</fullName>
    </submittedName>
</protein>
<dbReference type="AlphaFoldDB" id="A0A2R8CMG3"/>
<evidence type="ECO:0000256" key="1">
    <source>
        <dbReference type="SAM" id="Phobius"/>
    </source>
</evidence>
<name>A0A2R8CMG3_9GAMM</name>
<evidence type="ECO:0000313" key="2">
    <source>
        <dbReference type="EMBL" id="SPJ34039.1"/>
    </source>
</evidence>
<keyword evidence="1" id="KW-0472">Membrane</keyword>
<dbReference type="Proteomes" id="UP000244934">
    <property type="component" value="Unassembled WGS sequence"/>
</dbReference>
<feature type="transmembrane region" description="Helical" evidence="1">
    <location>
        <begin position="52"/>
        <end position="74"/>
    </location>
</feature>
<evidence type="ECO:0000313" key="3">
    <source>
        <dbReference type="Proteomes" id="UP000244934"/>
    </source>
</evidence>
<keyword evidence="3" id="KW-1185">Reference proteome</keyword>